<comment type="caution">
    <text evidence="2">The sequence shown here is derived from an EMBL/GenBank/DDBJ whole genome shotgun (WGS) entry which is preliminary data.</text>
</comment>
<dbReference type="EMBL" id="JASVEJ010000015">
    <property type="protein sequence ID" value="MDL5056587.1"/>
    <property type="molecule type" value="Genomic_DNA"/>
</dbReference>
<dbReference type="Proteomes" id="UP001230986">
    <property type="component" value="Unassembled WGS sequence"/>
</dbReference>
<dbReference type="CDD" id="cd00038">
    <property type="entry name" value="CAP_ED"/>
    <property type="match status" value="1"/>
</dbReference>
<gene>
    <name evidence="2" type="ORF">QQ055_03760</name>
</gene>
<organism evidence="2 3">
    <name type="scientific">Geitlerinema calcuttense NRMC-F 0142</name>
    <dbReference type="NCBI Taxonomy" id="2922238"/>
    <lineage>
        <taxon>Bacteria</taxon>
        <taxon>Bacillati</taxon>
        <taxon>Cyanobacteriota</taxon>
        <taxon>Cyanophyceae</taxon>
        <taxon>Geitlerinematales</taxon>
        <taxon>Geitlerinemataceae</taxon>
        <taxon>Geitlerinema</taxon>
    </lineage>
</organism>
<evidence type="ECO:0000313" key="3">
    <source>
        <dbReference type="Proteomes" id="UP001230986"/>
    </source>
</evidence>
<accession>A0ABT7LX46</accession>
<dbReference type="InterPro" id="IPR014710">
    <property type="entry name" value="RmlC-like_jellyroll"/>
</dbReference>
<feature type="domain" description="Cyclic nucleotide-binding" evidence="1">
    <location>
        <begin position="25"/>
        <end position="129"/>
    </location>
</feature>
<evidence type="ECO:0000313" key="2">
    <source>
        <dbReference type="EMBL" id="MDL5056587.1"/>
    </source>
</evidence>
<dbReference type="InterPro" id="IPR025497">
    <property type="entry name" value="PatA-like_N"/>
</dbReference>
<dbReference type="InterPro" id="IPR000595">
    <property type="entry name" value="cNMP-bd_dom"/>
</dbReference>
<evidence type="ECO:0000259" key="1">
    <source>
        <dbReference type="PROSITE" id="PS50042"/>
    </source>
</evidence>
<dbReference type="SMART" id="SM00100">
    <property type="entry name" value="cNMP"/>
    <property type="match status" value="1"/>
</dbReference>
<reference evidence="2 3" key="1">
    <citation type="submission" date="2023-06" db="EMBL/GenBank/DDBJ databases">
        <title>Whole genome sequence of Oscillatoria calcuttensis NRMC-F 0142.</title>
        <authorList>
            <person name="Shakena Fathima T."/>
            <person name="Muralitharan G."/>
            <person name="Thajuddin N."/>
        </authorList>
    </citation>
    <scope>NUCLEOTIDE SEQUENCE [LARGE SCALE GENOMIC DNA]</scope>
    <source>
        <strain evidence="2 3">NRMC-F 0142</strain>
    </source>
</reference>
<proteinExistence type="predicted"/>
<dbReference type="PANTHER" id="PTHR36304:SF4">
    <property type="entry name" value="DUF4388 DOMAIN-CONTAINING PROTEIN"/>
    <property type="match status" value="1"/>
</dbReference>
<dbReference type="Pfam" id="PF14332">
    <property type="entry name" value="DUF4388"/>
    <property type="match status" value="1"/>
</dbReference>
<dbReference type="RefSeq" id="WP_286004250.1">
    <property type="nucleotide sequence ID" value="NZ_JASVEJ010000015.1"/>
</dbReference>
<sequence>MAERGFLLSFAGYVSYTNRRDFFSFCTSLDLNKRRMLGQLSKVIHFPPNVLIFKQGEPSDALYIINKGVVEVYIESQDGKRKQSLGYLSRGDCLGEIGILTGAPRSGNARTCEACSLQYFSEENFYKMIEVVPSFFHYLSTLLAERLRKTSHMALMNSNCLELSGNLANFDLVTLFQTIEHSSKTGELKIFDANSNEMGKFFFNKGTPTHARFGRLKGVQAVWQFFLVPDLEGNFAFYVTDTASEMDTELESQYSTTEILMNALQMRDEFQEMSALDEDSMQPFIPLGESLSVVDNKYGAVQESVFASLKISPKTVKQLCEELPYCEYDVYSAVQRLVETGQIK</sequence>
<dbReference type="Gene3D" id="2.60.120.10">
    <property type="entry name" value="Jelly Rolls"/>
    <property type="match status" value="1"/>
</dbReference>
<keyword evidence="3" id="KW-1185">Reference proteome</keyword>
<dbReference type="Pfam" id="PF00027">
    <property type="entry name" value="cNMP_binding"/>
    <property type="match status" value="1"/>
</dbReference>
<dbReference type="PROSITE" id="PS50042">
    <property type="entry name" value="CNMP_BINDING_3"/>
    <property type="match status" value="1"/>
</dbReference>
<dbReference type="SUPFAM" id="SSF51206">
    <property type="entry name" value="cAMP-binding domain-like"/>
    <property type="match status" value="1"/>
</dbReference>
<name>A0ABT7LX46_9CYAN</name>
<dbReference type="PANTHER" id="PTHR36304">
    <property type="entry name" value="DOMAIN GTPASE-ACTIVATING PROTEIN, PUTATIVE-RELATED-RELATED"/>
    <property type="match status" value="1"/>
</dbReference>
<dbReference type="InterPro" id="IPR018490">
    <property type="entry name" value="cNMP-bd_dom_sf"/>
</dbReference>
<protein>
    <submittedName>
        <fullName evidence="2">Cyclic nucleotide-binding domain-containing protein</fullName>
    </submittedName>
</protein>